<protein>
    <submittedName>
        <fullName evidence="1">Uncharacterized protein</fullName>
    </submittedName>
</protein>
<reference evidence="1" key="1">
    <citation type="journal article" date="2021" name="Proc. Natl. Acad. Sci. U.S.A.">
        <title>A Catalog of Tens of Thousands of Viruses from Human Metagenomes Reveals Hidden Associations with Chronic Diseases.</title>
        <authorList>
            <person name="Tisza M.J."/>
            <person name="Buck C.B."/>
        </authorList>
    </citation>
    <scope>NUCLEOTIDE SEQUENCE</scope>
    <source>
        <strain evidence="1">CtGns7</strain>
    </source>
</reference>
<proteinExistence type="predicted"/>
<name>A0A8S5S9F0_9VIRU</name>
<accession>A0A8S5S9F0</accession>
<sequence length="67" mass="8194">MKLYFRGSNSKKPKFIREIDSQQEIFDEIRKYAKENNIEVYYIRTFDTDNVTTYDFGSHSNFFELHK</sequence>
<organism evidence="1">
    <name type="scientific">Phage sp. ctGns7</name>
    <dbReference type="NCBI Taxonomy" id="2828003"/>
    <lineage>
        <taxon>Viruses</taxon>
    </lineage>
</organism>
<dbReference type="EMBL" id="BK032555">
    <property type="protein sequence ID" value="DAF47443.1"/>
    <property type="molecule type" value="Genomic_DNA"/>
</dbReference>
<evidence type="ECO:0000313" key="1">
    <source>
        <dbReference type="EMBL" id="DAF47443.1"/>
    </source>
</evidence>